<evidence type="ECO:0000313" key="5">
    <source>
        <dbReference type="Proteomes" id="UP000095038"/>
    </source>
</evidence>
<keyword evidence="3" id="KW-0539">Nucleus</keyword>
<keyword evidence="2" id="KW-0227">DNA damage</keyword>
<dbReference type="EMBL" id="KV454477">
    <property type="protein sequence ID" value="ODV62484.1"/>
    <property type="molecule type" value="Genomic_DNA"/>
</dbReference>
<dbReference type="OrthoDB" id="4078000at2759"/>
<dbReference type="GO" id="GO:0005634">
    <property type="term" value="C:nucleus"/>
    <property type="evidence" value="ECO:0007669"/>
    <property type="project" value="UniProtKB-SubCell"/>
</dbReference>
<sequence>MYYSLNRIIGNNDNIKILEDLVINDEISELFGGVSIVDNSHNDDKDVYYNYDQEVDANQNKENIVTDNDYDMDKNYENNGNDNSNKFNDEYNYNLNSLNNINESFSGLIIVPLPSEKLKELEKYWKDDKKKGRRFEENHLIQLLNLKIRIIELIENYMMEIDLQYSSLINNPSLFNQIVMITAYYQSLIISDPRFSLIELRIEIVSKLVKIIYMIWQKSYKMSKSCDNSNEEKYIINLISKGANHELLIILSRIVYSSSIRLFGEYGEFLKEVRYKCGYKGYLFNDNLEKRSREINGIENVDEINQDIIIENDLNLLNGLENSYSDETINYSKEIFQVICTMDESDNIYNSMNY</sequence>
<dbReference type="STRING" id="1344418.A0A1D2VLM8"/>
<evidence type="ECO:0000256" key="1">
    <source>
        <dbReference type="ARBA" id="ARBA00004123"/>
    </source>
</evidence>
<dbReference type="Pfam" id="PF09798">
    <property type="entry name" value="LCD1"/>
    <property type="match status" value="1"/>
</dbReference>
<dbReference type="AlphaFoldDB" id="A0A1D2VLM8"/>
<proteinExistence type="predicted"/>
<reference evidence="5" key="1">
    <citation type="submission" date="2016-05" db="EMBL/GenBank/DDBJ databases">
        <title>Comparative genomics of biotechnologically important yeasts.</title>
        <authorList>
            <consortium name="DOE Joint Genome Institute"/>
            <person name="Riley R."/>
            <person name="Haridas S."/>
            <person name="Wolfe K.H."/>
            <person name="Lopes M.R."/>
            <person name="Hittinger C.T."/>
            <person name="Goker M."/>
            <person name="Salamov A."/>
            <person name="Wisecaver J."/>
            <person name="Long T.M."/>
            <person name="Aerts A.L."/>
            <person name="Barry K."/>
            <person name="Choi C."/>
            <person name="Clum A."/>
            <person name="Coughlan A.Y."/>
            <person name="Deshpande S."/>
            <person name="Douglass A.P."/>
            <person name="Hanson S.J."/>
            <person name="Klenk H.-P."/>
            <person name="Labutti K."/>
            <person name="Lapidus A."/>
            <person name="Lindquist E."/>
            <person name="Lipzen A."/>
            <person name="Meier-Kolthoff J.P."/>
            <person name="Ohm R.A."/>
            <person name="Otillar R.P."/>
            <person name="Pangilinan J."/>
            <person name="Peng Y."/>
            <person name="Rokas A."/>
            <person name="Rosa C.A."/>
            <person name="Scheuner C."/>
            <person name="Sibirny A.A."/>
            <person name="Slot J.C."/>
            <person name="Stielow J.B."/>
            <person name="Sun H."/>
            <person name="Kurtzman C.P."/>
            <person name="Blackwell M."/>
            <person name="Grigoriev I.V."/>
            <person name="Jeffries T.W."/>
        </authorList>
    </citation>
    <scope>NUCLEOTIDE SEQUENCE [LARGE SCALE GENOMIC DNA]</scope>
    <source>
        <strain evidence="5">DSM 1968</strain>
    </source>
</reference>
<evidence type="ECO:0000256" key="3">
    <source>
        <dbReference type="ARBA" id="ARBA00023242"/>
    </source>
</evidence>
<name>A0A1D2VLM8_9ASCO</name>
<evidence type="ECO:0000256" key="2">
    <source>
        <dbReference type="ARBA" id="ARBA00022763"/>
    </source>
</evidence>
<organism evidence="4 5">
    <name type="scientific">Ascoidea rubescens DSM 1968</name>
    <dbReference type="NCBI Taxonomy" id="1344418"/>
    <lineage>
        <taxon>Eukaryota</taxon>
        <taxon>Fungi</taxon>
        <taxon>Dikarya</taxon>
        <taxon>Ascomycota</taxon>
        <taxon>Saccharomycotina</taxon>
        <taxon>Saccharomycetes</taxon>
        <taxon>Ascoideaceae</taxon>
        <taxon>Ascoidea</taxon>
    </lineage>
</organism>
<gene>
    <name evidence="4" type="ORF">ASCRUDRAFT_79988</name>
</gene>
<accession>A0A1D2VLM8</accession>
<dbReference type="GO" id="GO:0000077">
    <property type="term" value="P:DNA damage checkpoint signaling"/>
    <property type="evidence" value="ECO:0007669"/>
    <property type="project" value="InterPro"/>
</dbReference>
<dbReference type="Proteomes" id="UP000095038">
    <property type="component" value="Unassembled WGS sequence"/>
</dbReference>
<protein>
    <submittedName>
        <fullName evidence="4">Uncharacterized protein</fullName>
    </submittedName>
</protein>
<evidence type="ECO:0000313" key="4">
    <source>
        <dbReference type="EMBL" id="ODV62484.1"/>
    </source>
</evidence>
<dbReference type="GeneID" id="30968084"/>
<keyword evidence="5" id="KW-1185">Reference proteome</keyword>
<dbReference type="InParanoid" id="A0A1D2VLM8"/>
<dbReference type="InterPro" id="IPR018622">
    <property type="entry name" value="DNA_damage_chkpnt_Lcd1"/>
</dbReference>
<comment type="subcellular location">
    <subcellularLocation>
        <location evidence="1">Nucleus</location>
    </subcellularLocation>
</comment>
<dbReference type="RefSeq" id="XP_020048791.1">
    <property type="nucleotide sequence ID" value="XM_020194448.1"/>
</dbReference>